<evidence type="ECO:0000313" key="1">
    <source>
        <dbReference type="Proteomes" id="UP000515154"/>
    </source>
</evidence>
<dbReference type="AlphaFoldDB" id="A0A6P7T0C0"/>
<gene>
    <name evidence="2" type="primary">LOC115217882</name>
</gene>
<accession>A0A6P7T0C0</accession>
<proteinExistence type="predicted"/>
<name>A0A6P7T0C0_9MOLL</name>
<dbReference type="Proteomes" id="UP000515154">
    <property type="component" value="Linkage group LG12"/>
</dbReference>
<keyword evidence="1" id="KW-1185">Reference proteome</keyword>
<dbReference type="KEGG" id="osn:115217882"/>
<dbReference type="InterPro" id="IPR021109">
    <property type="entry name" value="Peptidase_aspartic_dom_sf"/>
</dbReference>
<organism evidence="1 2">
    <name type="scientific">Octopus sinensis</name>
    <name type="common">East Asian common octopus</name>
    <dbReference type="NCBI Taxonomy" id="2607531"/>
    <lineage>
        <taxon>Eukaryota</taxon>
        <taxon>Metazoa</taxon>
        <taxon>Spiralia</taxon>
        <taxon>Lophotrochozoa</taxon>
        <taxon>Mollusca</taxon>
        <taxon>Cephalopoda</taxon>
        <taxon>Coleoidea</taxon>
        <taxon>Octopodiformes</taxon>
        <taxon>Octopoda</taxon>
        <taxon>Incirrata</taxon>
        <taxon>Octopodidae</taxon>
        <taxon>Octopus</taxon>
    </lineage>
</organism>
<protein>
    <submittedName>
        <fullName evidence="2">Uncharacterized protein LOC115217882</fullName>
    </submittedName>
</protein>
<dbReference type="SUPFAM" id="SSF50630">
    <property type="entry name" value="Acid proteases"/>
    <property type="match status" value="1"/>
</dbReference>
<dbReference type="Gene3D" id="2.40.70.10">
    <property type="entry name" value="Acid Proteases"/>
    <property type="match status" value="1"/>
</dbReference>
<evidence type="ECO:0000313" key="2">
    <source>
        <dbReference type="RefSeq" id="XP_029643461.1"/>
    </source>
</evidence>
<reference evidence="2" key="1">
    <citation type="submission" date="2025-08" db="UniProtKB">
        <authorList>
            <consortium name="RefSeq"/>
        </authorList>
    </citation>
    <scope>IDENTIFICATION</scope>
</reference>
<sequence>MVDTGSSCSILPLRFSSNKPQLSNISLYAVNQSPIKTYGQTSLTLDLALRRNFKWNFVIADLPHTILGADFLHHYSLMVDVRRQRLVDTTTSLSTPACESTAAILSPSFFVTATSYQFHTLLASFPELTDLSFKPTQTVHSTQHFITTTGLPVFSRPSKLAPDRLKKARAAFEHMLSSSVLYAFF</sequence>
<dbReference type="RefSeq" id="XP_029643461.1">
    <property type="nucleotide sequence ID" value="XM_029787601.1"/>
</dbReference>
<dbReference type="FunFam" id="2.40.70.10:FF:000130">
    <property type="entry name" value="Retrovirus-related Pol polyprotein from transposon opus-like Protein"/>
    <property type="match status" value="1"/>
</dbReference>